<name>A0A4V2KTI1_9HYPH</name>
<reference evidence="2 3" key="1">
    <citation type="submission" date="2019-02" db="EMBL/GenBank/DDBJ databases">
        <title>Siculibacillus lacustris gen. nov., sp. nov., a new rosette-forming bacterium isolated from a freshwater crater lake (Lake St. Ana, Romania).</title>
        <authorList>
            <person name="Felfoldi T."/>
            <person name="Marton Z."/>
            <person name="Szabo A."/>
            <person name="Mentes A."/>
            <person name="Boka K."/>
            <person name="Marialigeti K."/>
            <person name="Mathe I."/>
            <person name="Koncz M."/>
            <person name="Schumann P."/>
            <person name="Toth E."/>
        </authorList>
    </citation>
    <scope>NUCLEOTIDE SEQUENCE [LARGE SCALE GENOMIC DNA]</scope>
    <source>
        <strain evidence="2 3">SA-279</strain>
    </source>
</reference>
<evidence type="ECO:0000313" key="2">
    <source>
        <dbReference type="EMBL" id="TBW37341.1"/>
    </source>
</evidence>
<accession>A0A4V2KTI1</accession>
<dbReference type="OrthoDB" id="7856369at2"/>
<proteinExistence type="predicted"/>
<dbReference type="InterPro" id="IPR010234">
    <property type="entry name" value="Phasin_subfam-2"/>
</dbReference>
<feature type="domain" description="Phasin" evidence="1">
    <location>
        <begin position="30"/>
        <end position="123"/>
    </location>
</feature>
<protein>
    <submittedName>
        <fullName evidence="2">Phasin</fullName>
    </submittedName>
</protein>
<organism evidence="2 3">
    <name type="scientific">Siculibacillus lacustris</name>
    <dbReference type="NCBI Taxonomy" id="1549641"/>
    <lineage>
        <taxon>Bacteria</taxon>
        <taxon>Pseudomonadati</taxon>
        <taxon>Pseudomonadota</taxon>
        <taxon>Alphaproteobacteria</taxon>
        <taxon>Hyphomicrobiales</taxon>
        <taxon>Ancalomicrobiaceae</taxon>
        <taxon>Siculibacillus</taxon>
    </lineage>
</organism>
<dbReference type="InterPro" id="IPR018968">
    <property type="entry name" value="Phasin"/>
</dbReference>
<dbReference type="InterPro" id="IPR010127">
    <property type="entry name" value="Phasin_subfam-1"/>
</dbReference>
<dbReference type="RefSeq" id="WP_131309658.1">
    <property type="nucleotide sequence ID" value="NZ_SJFN01000015.1"/>
</dbReference>
<dbReference type="EMBL" id="SJFN01000015">
    <property type="protein sequence ID" value="TBW37341.1"/>
    <property type="molecule type" value="Genomic_DNA"/>
</dbReference>
<evidence type="ECO:0000313" key="3">
    <source>
        <dbReference type="Proteomes" id="UP000292781"/>
    </source>
</evidence>
<gene>
    <name evidence="2" type="ORF">EYW49_11270</name>
</gene>
<comment type="caution">
    <text evidence="2">The sequence shown here is derived from an EMBL/GenBank/DDBJ whole genome shotgun (WGS) entry which is preliminary data.</text>
</comment>
<dbReference type="NCBIfam" id="TIGR01985">
    <property type="entry name" value="phasin_2"/>
    <property type="match status" value="1"/>
</dbReference>
<dbReference type="NCBIfam" id="TIGR01841">
    <property type="entry name" value="phasin"/>
    <property type="match status" value="1"/>
</dbReference>
<keyword evidence="3" id="KW-1185">Reference proteome</keyword>
<dbReference type="Pfam" id="PF09361">
    <property type="entry name" value="Phasin_2"/>
    <property type="match status" value="1"/>
</dbReference>
<dbReference type="AlphaFoldDB" id="A0A4V2KTI1"/>
<dbReference type="Proteomes" id="UP000292781">
    <property type="component" value="Unassembled WGS sequence"/>
</dbReference>
<evidence type="ECO:0000259" key="1">
    <source>
        <dbReference type="Pfam" id="PF09361"/>
    </source>
</evidence>
<sequence>MATDKTFEIPEQIRTFAEKSVEQAKKAVDDFIAATHEAVAKVESSSATVQNGALDLNKKVLSLAEQNLTSAFEHAQKLIHAKDPQELLALQSEFLKAQAASFGEQVRQIGDAAAKTVASITEKATKG</sequence>